<feature type="non-terminal residue" evidence="1">
    <location>
        <position position="1"/>
    </location>
</feature>
<gene>
    <name evidence="1" type="ORF">CALCODRAFT_419347</name>
</gene>
<sequence length="185" mass="21615">ALDVLENLVVQRLFELEKFNLRGTGYAMRRAIAKAMDERCGAIRTALQKYNDLARKLIPPRPKLNYDTVISMTWVSEFALLRFSKRNVQEEQWADHLVREMTVQWHLLQCAKQEIQRLDIEVRRLWTALHDEPIVWRQSIAAAHRAGHTVLAAEMQHRLNARQQIDYALQTRLQQIFALPGFSGN</sequence>
<dbReference type="InParanoid" id="A0A165CGW7"/>
<dbReference type="STRING" id="1353952.A0A165CGW7"/>
<accession>A0A165CGW7</accession>
<proteinExistence type="predicted"/>
<reference evidence="1 2" key="1">
    <citation type="journal article" date="2016" name="Mol. Biol. Evol.">
        <title>Comparative Genomics of Early-Diverging Mushroom-Forming Fungi Provides Insights into the Origins of Lignocellulose Decay Capabilities.</title>
        <authorList>
            <person name="Nagy L.G."/>
            <person name="Riley R."/>
            <person name="Tritt A."/>
            <person name="Adam C."/>
            <person name="Daum C."/>
            <person name="Floudas D."/>
            <person name="Sun H."/>
            <person name="Yadav J.S."/>
            <person name="Pangilinan J."/>
            <person name="Larsson K.H."/>
            <person name="Matsuura K."/>
            <person name="Barry K."/>
            <person name="Labutti K."/>
            <person name="Kuo R."/>
            <person name="Ohm R.A."/>
            <person name="Bhattacharya S.S."/>
            <person name="Shirouzu T."/>
            <person name="Yoshinaga Y."/>
            <person name="Martin F.M."/>
            <person name="Grigoriev I.V."/>
            <person name="Hibbett D.S."/>
        </authorList>
    </citation>
    <scope>NUCLEOTIDE SEQUENCE [LARGE SCALE GENOMIC DNA]</scope>
    <source>
        <strain evidence="1 2">HHB12733</strain>
    </source>
</reference>
<organism evidence="1 2">
    <name type="scientific">Calocera cornea HHB12733</name>
    <dbReference type="NCBI Taxonomy" id="1353952"/>
    <lineage>
        <taxon>Eukaryota</taxon>
        <taxon>Fungi</taxon>
        <taxon>Dikarya</taxon>
        <taxon>Basidiomycota</taxon>
        <taxon>Agaricomycotina</taxon>
        <taxon>Dacrymycetes</taxon>
        <taxon>Dacrymycetales</taxon>
        <taxon>Dacrymycetaceae</taxon>
        <taxon>Calocera</taxon>
    </lineage>
</organism>
<evidence type="ECO:0000313" key="2">
    <source>
        <dbReference type="Proteomes" id="UP000076842"/>
    </source>
</evidence>
<evidence type="ECO:0000313" key="1">
    <source>
        <dbReference type="EMBL" id="KZT50767.1"/>
    </source>
</evidence>
<dbReference type="EMBL" id="KV424146">
    <property type="protein sequence ID" value="KZT50767.1"/>
    <property type="molecule type" value="Genomic_DNA"/>
</dbReference>
<dbReference type="OrthoDB" id="2676448at2759"/>
<dbReference type="Proteomes" id="UP000076842">
    <property type="component" value="Unassembled WGS sequence"/>
</dbReference>
<dbReference type="AlphaFoldDB" id="A0A165CGW7"/>
<keyword evidence="2" id="KW-1185">Reference proteome</keyword>
<feature type="non-terminal residue" evidence="1">
    <location>
        <position position="185"/>
    </location>
</feature>
<name>A0A165CGW7_9BASI</name>
<protein>
    <submittedName>
        <fullName evidence="1">Uncharacterized protein</fullName>
    </submittedName>
</protein>